<dbReference type="PANTHER" id="PTHR48081">
    <property type="entry name" value="AB HYDROLASE SUPERFAMILY PROTEIN C4A8.06C"/>
    <property type="match status" value="1"/>
</dbReference>
<sequence length="335" mass="37581">MRAVSSQGLFSPATYHHHRHPFNMDIIAQVEDRDIPRVIDPTVAAFAPLLKAKKNFIREIPMKSFKYGELDRHHLDIYYPLTSSSEKTPILFFVYGGGFDTGERSISPKTFGLVYACLAAFFARRGYVVVIPDYRLVPNVEFPGPAEDVRDAVRWVVNNANELVSSGSPVPDLDHIVLMGHSAGAVHVSTMLFCPNVLPADDPLRPKIVAAVLESPPFDLSAMTMEWPSAPTHAKYWGTLESAKANDPLHLYRRLPNEAVEKLPKILMVEGEFEPDFLIDAGDVFRKEVKERTGVQPKEIIAKGHNHISLNWALSTGQGEDWAERTVEWLKELKD</sequence>
<feature type="domain" description="BD-FAE-like" evidence="2">
    <location>
        <begin position="75"/>
        <end position="197"/>
    </location>
</feature>
<evidence type="ECO:0000259" key="2">
    <source>
        <dbReference type="Pfam" id="PF20434"/>
    </source>
</evidence>
<dbReference type="Proteomes" id="UP000467700">
    <property type="component" value="Unassembled WGS sequence"/>
</dbReference>
<dbReference type="InterPro" id="IPR049492">
    <property type="entry name" value="BD-FAE-like_dom"/>
</dbReference>
<gene>
    <name evidence="3" type="ORF">AAE3_LOCUS1050</name>
</gene>
<accession>A0A8S0WCD8</accession>
<keyword evidence="4" id="KW-1185">Reference proteome</keyword>
<dbReference type="InterPro" id="IPR050300">
    <property type="entry name" value="GDXG_lipolytic_enzyme"/>
</dbReference>
<dbReference type="SUPFAM" id="SSF53474">
    <property type="entry name" value="alpha/beta-Hydrolases"/>
    <property type="match status" value="1"/>
</dbReference>
<dbReference type="Gene3D" id="3.40.50.1820">
    <property type="entry name" value="alpha/beta hydrolase"/>
    <property type="match status" value="1"/>
</dbReference>
<dbReference type="Pfam" id="PF20434">
    <property type="entry name" value="BD-FAE"/>
    <property type="match status" value="1"/>
</dbReference>
<dbReference type="GO" id="GO:0016787">
    <property type="term" value="F:hydrolase activity"/>
    <property type="evidence" value="ECO:0007669"/>
    <property type="project" value="UniProtKB-KW"/>
</dbReference>
<proteinExistence type="predicted"/>
<organism evidence="3 4">
    <name type="scientific">Cyclocybe aegerita</name>
    <name type="common">Black poplar mushroom</name>
    <name type="synonym">Agrocybe aegerita</name>
    <dbReference type="NCBI Taxonomy" id="1973307"/>
    <lineage>
        <taxon>Eukaryota</taxon>
        <taxon>Fungi</taxon>
        <taxon>Dikarya</taxon>
        <taxon>Basidiomycota</taxon>
        <taxon>Agaricomycotina</taxon>
        <taxon>Agaricomycetes</taxon>
        <taxon>Agaricomycetidae</taxon>
        <taxon>Agaricales</taxon>
        <taxon>Agaricineae</taxon>
        <taxon>Bolbitiaceae</taxon>
        <taxon>Cyclocybe</taxon>
    </lineage>
</organism>
<protein>
    <recommendedName>
        <fullName evidence="2">BD-FAE-like domain-containing protein</fullName>
    </recommendedName>
</protein>
<dbReference type="InterPro" id="IPR029058">
    <property type="entry name" value="AB_hydrolase_fold"/>
</dbReference>
<dbReference type="OrthoDB" id="433474at2759"/>
<dbReference type="AlphaFoldDB" id="A0A8S0WCD8"/>
<comment type="caution">
    <text evidence="3">The sequence shown here is derived from an EMBL/GenBank/DDBJ whole genome shotgun (WGS) entry which is preliminary data.</text>
</comment>
<name>A0A8S0WCD8_CYCAE</name>
<evidence type="ECO:0000313" key="4">
    <source>
        <dbReference type="Proteomes" id="UP000467700"/>
    </source>
</evidence>
<reference evidence="3 4" key="1">
    <citation type="submission" date="2020-01" db="EMBL/GenBank/DDBJ databases">
        <authorList>
            <person name="Gupta K D."/>
        </authorList>
    </citation>
    <scope>NUCLEOTIDE SEQUENCE [LARGE SCALE GENOMIC DNA]</scope>
</reference>
<evidence type="ECO:0000256" key="1">
    <source>
        <dbReference type="ARBA" id="ARBA00022801"/>
    </source>
</evidence>
<evidence type="ECO:0000313" key="3">
    <source>
        <dbReference type="EMBL" id="CAA7258861.1"/>
    </source>
</evidence>
<dbReference type="EMBL" id="CACVBS010000002">
    <property type="protein sequence ID" value="CAA7258861.1"/>
    <property type="molecule type" value="Genomic_DNA"/>
</dbReference>
<keyword evidence="1" id="KW-0378">Hydrolase</keyword>